<feature type="transmembrane region" description="Helical" evidence="1">
    <location>
        <begin position="6"/>
        <end position="32"/>
    </location>
</feature>
<dbReference type="EMBL" id="JAOVQM010000002">
    <property type="protein sequence ID" value="MCV2231913.1"/>
    <property type="molecule type" value="Genomic_DNA"/>
</dbReference>
<evidence type="ECO:0000256" key="1">
    <source>
        <dbReference type="SAM" id="Phobius"/>
    </source>
</evidence>
<protein>
    <submittedName>
        <fullName evidence="2">Uncharacterized protein</fullName>
    </submittedName>
</protein>
<gene>
    <name evidence="2" type="ORF">N7548_03625</name>
</gene>
<organism evidence="2 3">
    <name type="scientific">Paracholeplasma manati</name>
    <dbReference type="NCBI Taxonomy" id="591373"/>
    <lineage>
        <taxon>Bacteria</taxon>
        <taxon>Bacillati</taxon>
        <taxon>Mycoplasmatota</taxon>
        <taxon>Mollicutes</taxon>
        <taxon>Acholeplasmatales</taxon>
        <taxon>Acholeplasmataceae</taxon>
        <taxon>Paracholeplasma</taxon>
    </lineage>
</organism>
<dbReference type="RefSeq" id="WP_263608066.1">
    <property type="nucleotide sequence ID" value="NZ_JAOVQM010000002.1"/>
</dbReference>
<sequence length="142" mass="16180">MFSFGQLIVVLFNLIFLLLIPVTLVGVKVLILRYFEFSYSKKTLLHYFVMYLILTIIVLITSFLLSESMGIRGVVSIIHLPLLLVAIIYEFVVIHKLEFEYEPKGPFAFMMVITHVADGMVLSAMVGLYLVLIFLVGFLVNI</sequence>
<evidence type="ECO:0000313" key="2">
    <source>
        <dbReference type="EMBL" id="MCV2231913.1"/>
    </source>
</evidence>
<keyword evidence="1" id="KW-0812">Transmembrane</keyword>
<feature type="transmembrane region" description="Helical" evidence="1">
    <location>
        <begin position="71"/>
        <end position="95"/>
    </location>
</feature>
<proteinExistence type="predicted"/>
<feature type="transmembrane region" description="Helical" evidence="1">
    <location>
        <begin position="107"/>
        <end position="140"/>
    </location>
</feature>
<keyword evidence="3" id="KW-1185">Reference proteome</keyword>
<keyword evidence="1" id="KW-1133">Transmembrane helix</keyword>
<keyword evidence="1" id="KW-0472">Membrane</keyword>
<feature type="transmembrane region" description="Helical" evidence="1">
    <location>
        <begin position="44"/>
        <end position="65"/>
    </location>
</feature>
<reference evidence="2" key="1">
    <citation type="submission" date="2022-09" db="EMBL/GenBank/DDBJ databases">
        <title>Novel Mycoplasma species identified in domestic and wild animals.</title>
        <authorList>
            <person name="Volokhov D.V."/>
            <person name="Furtak V.A."/>
            <person name="Zagorodnyaya T.A."/>
        </authorList>
    </citation>
    <scope>NUCLEOTIDE SEQUENCE</scope>
    <source>
        <strain evidence="2">Oakley</strain>
    </source>
</reference>
<evidence type="ECO:0000313" key="3">
    <source>
        <dbReference type="Proteomes" id="UP001177160"/>
    </source>
</evidence>
<comment type="caution">
    <text evidence="2">The sequence shown here is derived from an EMBL/GenBank/DDBJ whole genome shotgun (WGS) entry which is preliminary data.</text>
</comment>
<dbReference type="Proteomes" id="UP001177160">
    <property type="component" value="Unassembled WGS sequence"/>
</dbReference>
<accession>A0ABT2Y630</accession>
<name>A0ABT2Y630_9MOLU</name>